<proteinExistence type="predicted"/>
<sequence length="159" mass="18060">MRFAAVECRNSSLQRGCRSRLTVSVSKSNSLLVSGTCSVHEYSGRSKQVYSHAFHDWYKLNPFWGPLGSFDLKLSSCLTTIISTNNNTLVMEARREREAKAIAALSMNGLLYFRQCENFEKLVSLLFIDIYVDATVDLMRYIELSITTVMHSQDDKSLI</sequence>
<dbReference type="Proteomes" id="UP000078200">
    <property type="component" value="Unassembled WGS sequence"/>
</dbReference>
<accession>A0A1A9VE94</accession>
<protein>
    <submittedName>
        <fullName evidence="1">Uncharacterized protein</fullName>
    </submittedName>
</protein>
<dbReference type="VEuPathDB" id="VectorBase:GAUT034477"/>
<evidence type="ECO:0000313" key="1">
    <source>
        <dbReference type="EnsemblMetazoa" id="GAUT034477-PA"/>
    </source>
</evidence>
<dbReference type="EnsemblMetazoa" id="GAUT034477-RA">
    <property type="protein sequence ID" value="GAUT034477-PA"/>
    <property type="gene ID" value="GAUT034477"/>
</dbReference>
<dbReference type="AlphaFoldDB" id="A0A1A9VE94"/>
<name>A0A1A9VE94_GLOAU</name>
<keyword evidence="2" id="KW-1185">Reference proteome</keyword>
<organism evidence="1 2">
    <name type="scientific">Glossina austeni</name>
    <name type="common">Savannah tsetse fly</name>
    <dbReference type="NCBI Taxonomy" id="7395"/>
    <lineage>
        <taxon>Eukaryota</taxon>
        <taxon>Metazoa</taxon>
        <taxon>Ecdysozoa</taxon>
        <taxon>Arthropoda</taxon>
        <taxon>Hexapoda</taxon>
        <taxon>Insecta</taxon>
        <taxon>Pterygota</taxon>
        <taxon>Neoptera</taxon>
        <taxon>Endopterygota</taxon>
        <taxon>Diptera</taxon>
        <taxon>Brachycera</taxon>
        <taxon>Muscomorpha</taxon>
        <taxon>Hippoboscoidea</taxon>
        <taxon>Glossinidae</taxon>
        <taxon>Glossina</taxon>
    </lineage>
</organism>
<reference evidence="1" key="1">
    <citation type="submission" date="2020-05" db="UniProtKB">
        <authorList>
            <consortium name="EnsemblMetazoa"/>
        </authorList>
    </citation>
    <scope>IDENTIFICATION</scope>
    <source>
        <strain evidence="1">TTRI</strain>
    </source>
</reference>
<evidence type="ECO:0000313" key="2">
    <source>
        <dbReference type="Proteomes" id="UP000078200"/>
    </source>
</evidence>